<dbReference type="InParanoid" id="A0A5C3NQV2"/>
<protein>
    <submittedName>
        <fullName evidence="2">Uncharacterized protein</fullName>
    </submittedName>
</protein>
<dbReference type="AlphaFoldDB" id="A0A5C3NQV2"/>
<keyword evidence="3" id="KW-1185">Reference proteome</keyword>
<dbReference type="Pfam" id="PF14441">
    <property type="entry name" value="OTT_1508_deam"/>
    <property type="match status" value="1"/>
</dbReference>
<reference evidence="2 3" key="1">
    <citation type="journal article" date="2019" name="Nat. Ecol. Evol.">
        <title>Megaphylogeny resolves global patterns of mushroom evolution.</title>
        <authorList>
            <person name="Varga T."/>
            <person name="Krizsan K."/>
            <person name="Foldi C."/>
            <person name="Dima B."/>
            <person name="Sanchez-Garcia M."/>
            <person name="Sanchez-Ramirez S."/>
            <person name="Szollosi G.J."/>
            <person name="Szarkandi J.G."/>
            <person name="Papp V."/>
            <person name="Albert L."/>
            <person name="Andreopoulos W."/>
            <person name="Angelini C."/>
            <person name="Antonin V."/>
            <person name="Barry K.W."/>
            <person name="Bougher N.L."/>
            <person name="Buchanan P."/>
            <person name="Buyck B."/>
            <person name="Bense V."/>
            <person name="Catcheside P."/>
            <person name="Chovatia M."/>
            <person name="Cooper J."/>
            <person name="Damon W."/>
            <person name="Desjardin D."/>
            <person name="Finy P."/>
            <person name="Geml J."/>
            <person name="Haridas S."/>
            <person name="Hughes K."/>
            <person name="Justo A."/>
            <person name="Karasinski D."/>
            <person name="Kautmanova I."/>
            <person name="Kiss B."/>
            <person name="Kocsube S."/>
            <person name="Kotiranta H."/>
            <person name="LaButti K.M."/>
            <person name="Lechner B.E."/>
            <person name="Liimatainen K."/>
            <person name="Lipzen A."/>
            <person name="Lukacs Z."/>
            <person name="Mihaltcheva S."/>
            <person name="Morgado L.N."/>
            <person name="Niskanen T."/>
            <person name="Noordeloos M.E."/>
            <person name="Ohm R.A."/>
            <person name="Ortiz-Santana B."/>
            <person name="Ovrebo C."/>
            <person name="Racz N."/>
            <person name="Riley R."/>
            <person name="Savchenko A."/>
            <person name="Shiryaev A."/>
            <person name="Soop K."/>
            <person name="Spirin V."/>
            <person name="Szebenyi C."/>
            <person name="Tomsovsky M."/>
            <person name="Tulloss R.E."/>
            <person name="Uehling J."/>
            <person name="Grigoriev I.V."/>
            <person name="Vagvolgyi C."/>
            <person name="Papp T."/>
            <person name="Martin F.M."/>
            <person name="Miettinen O."/>
            <person name="Hibbett D.S."/>
            <person name="Nagy L.G."/>
        </authorList>
    </citation>
    <scope>NUCLEOTIDE SEQUENCE [LARGE SCALE GENOMIC DNA]</scope>
    <source>
        <strain evidence="2 3">HHB13444</strain>
    </source>
</reference>
<accession>A0A5C3NQV2</accession>
<feature type="region of interest" description="Disordered" evidence="1">
    <location>
        <begin position="232"/>
        <end position="292"/>
    </location>
</feature>
<evidence type="ECO:0000313" key="2">
    <source>
        <dbReference type="EMBL" id="TFK78748.1"/>
    </source>
</evidence>
<feature type="compositionally biased region" description="Low complexity" evidence="1">
    <location>
        <begin position="248"/>
        <end position="265"/>
    </location>
</feature>
<gene>
    <name evidence="2" type="ORF">K466DRAFT_57783</name>
</gene>
<sequence length="711" mass="77949">MSADPPRTPRLSPADASDELPPSINDLFPLEANTVETDTDICRDITLLSALLEGYRSGYSTVLDSKRAGNSSADLWSHVSYALVPGSVDDPYGNKVVAVVGRIEPGSIAATVISRNTSTYNARPRPVEVDAVGLLDYSAVTAMLNNVAALPDNVEFNVHLRDLMSIVSYLLSLTEPRPEELHMATYLFNVIVLRCYRKLYARLDSGITFWIEHPLEVLWDFYEKRPIAEAQGSSSTASIQESADHPMSSPVVSTGSSPVVSQGSSEPIDDSASSPPQVSSRETANTSPPPVTPLSVRLPRAYQYTYLLDEHNIVYTMTEACDVDVVFSPSDAPAWAKLLHTCYTTMYTTLSQDGLNKAGKPARVARRPAAVTELLDLHSALAVLDDVIGTDIITCLFHDDLVEELNRRYTESMIKKTKSRLAGAISAAQAGDEPIEYHFDADDLQANKEDSRRHIIRHLRALTIPLRAARNIVHACYTAPPGINTMNAYQVVVTPDSQTIIDQQYFDRFSEAVASRWGEHGPLVHQVLARSRRAILKLSPSVHAEAALMSLVSSELRETKVDVSGTLTPIANLLPVSALCLSHFSGLICCAQSGPIPIGVSKRCCFCCWLLAELLEPGSGVAAKSGFVLQGTHGTIFPWSPPHGVPRDVLRKMRNRLLTIFRDALQDLRPRPQSAQTPPAKSMDIPDPSVPTKMMWLRRLRDQDIALPLLE</sequence>
<dbReference type="STRING" id="1314778.A0A5C3NQV2"/>
<feature type="compositionally biased region" description="Polar residues" evidence="1">
    <location>
        <begin position="232"/>
        <end position="241"/>
    </location>
</feature>
<feature type="region of interest" description="Disordered" evidence="1">
    <location>
        <begin position="1"/>
        <end position="25"/>
    </location>
</feature>
<organism evidence="2 3">
    <name type="scientific">Polyporus arcularius HHB13444</name>
    <dbReference type="NCBI Taxonomy" id="1314778"/>
    <lineage>
        <taxon>Eukaryota</taxon>
        <taxon>Fungi</taxon>
        <taxon>Dikarya</taxon>
        <taxon>Basidiomycota</taxon>
        <taxon>Agaricomycotina</taxon>
        <taxon>Agaricomycetes</taxon>
        <taxon>Polyporales</taxon>
        <taxon>Polyporaceae</taxon>
        <taxon>Polyporus</taxon>
    </lineage>
</organism>
<feature type="compositionally biased region" description="Polar residues" evidence="1">
    <location>
        <begin position="271"/>
        <end position="286"/>
    </location>
</feature>
<dbReference type="InterPro" id="IPR027796">
    <property type="entry name" value="OTT_1508_deam-like"/>
</dbReference>
<dbReference type="EMBL" id="ML212349">
    <property type="protein sequence ID" value="TFK78748.1"/>
    <property type="molecule type" value="Genomic_DNA"/>
</dbReference>
<evidence type="ECO:0000313" key="3">
    <source>
        <dbReference type="Proteomes" id="UP000308197"/>
    </source>
</evidence>
<proteinExistence type="predicted"/>
<name>A0A5C3NQV2_9APHY</name>
<dbReference type="Proteomes" id="UP000308197">
    <property type="component" value="Unassembled WGS sequence"/>
</dbReference>
<evidence type="ECO:0000256" key="1">
    <source>
        <dbReference type="SAM" id="MobiDB-lite"/>
    </source>
</evidence>